<dbReference type="RefSeq" id="WP_118869707.1">
    <property type="nucleotide sequence ID" value="NZ_CP022759.1"/>
</dbReference>
<gene>
    <name evidence="2" type="ORF">CJO77_12135</name>
</gene>
<feature type="domain" description="Immunity protein Imm5" evidence="1">
    <location>
        <begin position="56"/>
        <end position="234"/>
    </location>
</feature>
<sequence length="246" mass="26703">MTNSGTLSAGRNLAVSGNDITNAQSGQLWGGFREATGLINMTIPQELAASLKASSILITPDGELPAGSRKDILFLIEELSSVEHVDAGYLRRARLALICAREVLGYIESYEDVHVDALVMLERGIAALSGKYALEKLKKENGEFHTKVIDIFEYGEADLVAAYSGMATFAAINAILYDTNFDLVGESEKGVPPDDWDASYYGSLAVSGSGVWEGKGGIESRADYWRWYLEDAIPQAWDVVSPLKIN</sequence>
<proteinExistence type="predicted"/>
<dbReference type="InterPro" id="IPR025675">
    <property type="entry name" value="Imm5"/>
</dbReference>
<reference evidence="2 3" key="1">
    <citation type="submission" date="2017-08" db="EMBL/GenBank/DDBJ databases">
        <title>Genome sequences of Ralstonia solanacearum Species Complex (RSSC) isolated from Potato bacterial wilts in Korea.</title>
        <authorList>
            <person name="Cho H."/>
            <person name="Song E.-S."/>
            <person name="Lee Y.K."/>
            <person name="Lee S."/>
            <person name="Lee S.-W."/>
            <person name="Jo A."/>
            <person name="Kim J.-G."/>
            <person name="Hwang I."/>
        </authorList>
    </citation>
    <scope>NUCLEOTIDE SEQUENCE [LARGE SCALE GENOMIC DNA]</scope>
    <source>
        <strain evidence="2 3">T98</strain>
    </source>
</reference>
<name>A0AAD0WGM0_RALSL</name>
<dbReference type="EMBL" id="CP022759">
    <property type="protein sequence ID" value="AXV82218.1"/>
    <property type="molecule type" value="Genomic_DNA"/>
</dbReference>
<dbReference type="Proteomes" id="UP000261758">
    <property type="component" value="Chromosome"/>
</dbReference>
<dbReference type="AlphaFoldDB" id="A0AAD0WGM0"/>
<evidence type="ECO:0000313" key="3">
    <source>
        <dbReference type="Proteomes" id="UP000261758"/>
    </source>
</evidence>
<evidence type="ECO:0000313" key="2">
    <source>
        <dbReference type="EMBL" id="AXV82218.1"/>
    </source>
</evidence>
<organism evidence="2 3">
    <name type="scientific">Ralstonia solanacearum</name>
    <name type="common">Pseudomonas solanacearum</name>
    <dbReference type="NCBI Taxonomy" id="305"/>
    <lineage>
        <taxon>Bacteria</taxon>
        <taxon>Pseudomonadati</taxon>
        <taxon>Pseudomonadota</taxon>
        <taxon>Betaproteobacteria</taxon>
        <taxon>Burkholderiales</taxon>
        <taxon>Burkholderiaceae</taxon>
        <taxon>Ralstonia</taxon>
        <taxon>Ralstonia solanacearum species complex</taxon>
    </lineage>
</organism>
<evidence type="ECO:0000259" key="1">
    <source>
        <dbReference type="Pfam" id="PF14423"/>
    </source>
</evidence>
<protein>
    <recommendedName>
        <fullName evidence="1">Immunity protein Imm5 domain-containing protein</fullName>
    </recommendedName>
</protein>
<accession>A0AAD0WGM0</accession>
<dbReference type="Pfam" id="PF14423">
    <property type="entry name" value="Imm5"/>
    <property type="match status" value="1"/>
</dbReference>